<gene>
    <name evidence="1" type="ORF">PHLCEN_2v1680</name>
</gene>
<name>A0A2R6RZA0_9APHY</name>
<accession>A0A2R6RZA0</accession>
<proteinExistence type="predicted"/>
<sequence>MPHNDVWICLVNSGYKMCSVTSVILNDVEHKTYLRDRSKVYARFFLERSCPCRWRVLVLRSWAEIGPRGERMCVRCMAMLQEAWRPQSALQIAPNSVNLIAKYGNSSLTIRPYPCRCTDNFADVLLVIHDCPHAETHDCQGRNFPGSLGVSLQERVDVFWIRNCSFHFAPRDLDPNGSDTA</sequence>
<dbReference type="AlphaFoldDB" id="A0A2R6RZA0"/>
<evidence type="ECO:0000313" key="2">
    <source>
        <dbReference type="Proteomes" id="UP000186601"/>
    </source>
</evidence>
<dbReference type="EMBL" id="MLYV02000137">
    <property type="protein sequence ID" value="PSS35343.1"/>
    <property type="molecule type" value="Genomic_DNA"/>
</dbReference>
<organism evidence="1 2">
    <name type="scientific">Hermanssonia centrifuga</name>
    <dbReference type="NCBI Taxonomy" id="98765"/>
    <lineage>
        <taxon>Eukaryota</taxon>
        <taxon>Fungi</taxon>
        <taxon>Dikarya</taxon>
        <taxon>Basidiomycota</taxon>
        <taxon>Agaricomycotina</taxon>
        <taxon>Agaricomycetes</taxon>
        <taxon>Polyporales</taxon>
        <taxon>Meruliaceae</taxon>
        <taxon>Hermanssonia</taxon>
    </lineage>
</organism>
<dbReference type="Proteomes" id="UP000186601">
    <property type="component" value="Unassembled WGS sequence"/>
</dbReference>
<protein>
    <submittedName>
        <fullName evidence="1">Uncharacterized protein</fullName>
    </submittedName>
</protein>
<comment type="caution">
    <text evidence="1">The sequence shown here is derived from an EMBL/GenBank/DDBJ whole genome shotgun (WGS) entry which is preliminary data.</text>
</comment>
<evidence type="ECO:0000313" key="1">
    <source>
        <dbReference type="EMBL" id="PSS35343.1"/>
    </source>
</evidence>
<reference evidence="1 2" key="1">
    <citation type="submission" date="2018-02" db="EMBL/GenBank/DDBJ databases">
        <title>Genome sequence of the basidiomycete white-rot fungus Phlebia centrifuga.</title>
        <authorList>
            <person name="Granchi Z."/>
            <person name="Peng M."/>
            <person name="de Vries R.P."/>
            <person name="Hilden K."/>
            <person name="Makela M.R."/>
            <person name="Grigoriev I."/>
            <person name="Riley R."/>
        </authorList>
    </citation>
    <scope>NUCLEOTIDE SEQUENCE [LARGE SCALE GENOMIC DNA]</scope>
    <source>
        <strain evidence="1 2">FBCC195</strain>
    </source>
</reference>
<keyword evidence="2" id="KW-1185">Reference proteome</keyword>